<dbReference type="NCBIfam" id="NF033788">
    <property type="entry name" value="HTH_metalloreg"/>
    <property type="match status" value="1"/>
</dbReference>
<evidence type="ECO:0000259" key="5">
    <source>
        <dbReference type="SMART" id="SM00450"/>
    </source>
</evidence>
<dbReference type="PANTHER" id="PTHR43132:SF8">
    <property type="entry name" value="HTH-TYPE TRANSCRIPTIONAL REGULATOR KMTR"/>
    <property type="match status" value="1"/>
</dbReference>
<name>A0AA49FN76_9PROT</name>
<dbReference type="InterPro" id="IPR036388">
    <property type="entry name" value="WH-like_DNA-bd_sf"/>
</dbReference>
<feature type="domain" description="Rhodanese" evidence="5">
    <location>
        <begin position="121"/>
        <end position="223"/>
    </location>
</feature>
<dbReference type="SUPFAM" id="SSF46785">
    <property type="entry name" value="Winged helix' DNA-binding domain"/>
    <property type="match status" value="1"/>
</dbReference>
<dbReference type="GO" id="GO:0003700">
    <property type="term" value="F:DNA-binding transcription factor activity"/>
    <property type="evidence" value="ECO:0007669"/>
    <property type="project" value="InterPro"/>
</dbReference>
<dbReference type="AlphaFoldDB" id="A0AA49FN76"/>
<dbReference type="InterPro" id="IPR036873">
    <property type="entry name" value="Rhodanese-like_dom_sf"/>
</dbReference>
<dbReference type="InterPro" id="IPR051011">
    <property type="entry name" value="Metal_resp_trans_reg"/>
</dbReference>
<evidence type="ECO:0000256" key="3">
    <source>
        <dbReference type="ARBA" id="ARBA00023163"/>
    </source>
</evidence>
<accession>A0AA49FN76</accession>
<dbReference type="CDD" id="cd00090">
    <property type="entry name" value="HTH_ARSR"/>
    <property type="match status" value="1"/>
</dbReference>
<evidence type="ECO:0000256" key="2">
    <source>
        <dbReference type="ARBA" id="ARBA00023125"/>
    </source>
</evidence>
<dbReference type="InterPro" id="IPR036390">
    <property type="entry name" value="WH_DNA-bd_sf"/>
</dbReference>
<organism evidence="6">
    <name type="scientific">Candidatus Nitricoxidivorans perseverans</name>
    <dbReference type="NCBI Taxonomy" id="2975601"/>
    <lineage>
        <taxon>Bacteria</taxon>
        <taxon>Pseudomonadati</taxon>
        <taxon>Pseudomonadota</taxon>
        <taxon>Betaproteobacteria</taxon>
        <taxon>Nitrosomonadales</taxon>
        <taxon>Sterolibacteriaceae</taxon>
        <taxon>Candidatus Nitricoxidivorans</taxon>
    </lineage>
</organism>
<dbReference type="KEGG" id="npv:OHM77_03610"/>
<reference evidence="6" key="1">
    <citation type="journal article" date="2023" name="Nat. Microbiol.">
        <title>Enrichment and characterization of a nitric oxide-reducing microbial community in a continuous bioreactor.</title>
        <authorList>
            <person name="Garrido-Amador P."/>
            <person name="Stortenbeker N."/>
            <person name="Wessels H.J.C.T."/>
            <person name="Speth D.R."/>
            <person name="Garcia-Heredia I."/>
            <person name="Kartal B."/>
        </authorList>
    </citation>
    <scope>NUCLEOTIDE SEQUENCE</scope>
    <source>
        <strain evidence="6">MAG1</strain>
    </source>
</reference>
<dbReference type="CDD" id="cd00158">
    <property type="entry name" value="RHOD"/>
    <property type="match status" value="1"/>
</dbReference>
<dbReference type="SUPFAM" id="SSF52821">
    <property type="entry name" value="Rhodanese/Cell cycle control phosphatase"/>
    <property type="match status" value="1"/>
</dbReference>
<evidence type="ECO:0000259" key="4">
    <source>
        <dbReference type="SMART" id="SM00418"/>
    </source>
</evidence>
<evidence type="ECO:0000313" key="6">
    <source>
        <dbReference type="EMBL" id="WIM06385.1"/>
    </source>
</evidence>
<feature type="domain" description="HTH arsR-type" evidence="4">
    <location>
        <begin position="17"/>
        <end position="95"/>
    </location>
</feature>
<dbReference type="Gene3D" id="3.40.250.10">
    <property type="entry name" value="Rhodanese-like domain"/>
    <property type="match status" value="1"/>
</dbReference>
<dbReference type="Gene3D" id="1.10.10.10">
    <property type="entry name" value="Winged helix-like DNA-binding domain superfamily/Winged helix DNA-binding domain"/>
    <property type="match status" value="1"/>
</dbReference>
<dbReference type="GO" id="GO:0003677">
    <property type="term" value="F:DNA binding"/>
    <property type="evidence" value="ECO:0007669"/>
    <property type="project" value="UniProtKB-KW"/>
</dbReference>
<dbReference type="Pfam" id="PF00581">
    <property type="entry name" value="Rhodanese"/>
    <property type="match status" value="1"/>
</dbReference>
<dbReference type="SMART" id="SM00418">
    <property type="entry name" value="HTH_ARSR"/>
    <property type="match status" value="1"/>
</dbReference>
<keyword evidence="1" id="KW-0805">Transcription regulation</keyword>
<dbReference type="PRINTS" id="PR00778">
    <property type="entry name" value="HTHARSR"/>
</dbReference>
<proteinExistence type="predicted"/>
<dbReference type="EMBL" id="CP107246">
    <property type="protein sequence ID" value="WIM06385.1"/>
    <property type="molecule type" value="Genomic_DNA"/>
</dbReference>
<evidence type="ECO:0000256" key="1">
    <source>
        <dbReference type="ARBA" id="ARBA00023015"/>
    </source>
</evidence>
<sequence length="226" mass="24873">MSQARNFKSDVFVHLARIAHALSTPGRLALIELVAQGERGVDELARMTGMSVANTSKHLAELRQAGLLHARKEGLRVFHRLAGPDVVALISALRHIAEDRNAEVNHLIRTFVTSRDELEPIPAAELLERVRAGLVTVLDVRPPEEFAAGHLPGAINMPPDRLAECIDQLAQCAHGDRGREIVAYCRGPYCLFSVEAVERLREKGCCARRLEDGFPEWKAAGLPVEV</sequence>
<keyword evidence="3" id="KW-0804">Transcription</keyword>
<dbReference type="Pfam" id="PF01022">
    <property type="entry name" value="HTH_5"/>
    <property type="match status" value="1"/>
</dbReference>
<dbReference type="SMART" id="SM00450">
    <property type="entry name" value="RHOD"/>
    <property type="match status" value="1"/>
</dbReference>
<dbReference type="InterPro" id="IPR011991">
    <property type="entry name" value="ArsR-like_HTH"/>
</dbReference>
<dbReference type="InterPro" id="IPR001763">
    <property type="entry name" value="Rhodanese-like_dom"/>
</dbReference>
<dbReference type="InterPro" id="IPR001845">
    <property type="entry name" value="HTH_ArsR_DNA-bd_dom"/>
</dbReference>
<gene>
    <name evidence="6" type="ORF">OHM77_03610</name>
</gene>
<keyword evidence="2" id="KW-0238">DNA-binding</keyword>
<protein>
    <submittedName>
        <fullName evidence="6">Metalloregulator ArsR/SmtB family transcription factor</fullName>
    </submittedName>
</protein>
<dbReference type="PANTHER" id="PTHR43132">
    <property type="entry name" value="ARSENICAL RESISTANCE OPERON REPRESSOR ARSR-RELATED"/>
    <property type="match status" value="1"/>
</dbReference>
<dbReference type="Proteomes" id="UP001234916">
    <property type="component" value="Chromosome"/>
</dbReference>